<comment type="cofactor">
    <cofactor evidence="1">
        <name>[4Fe-4S] cluster</name>
        <dbReference type="ChEBI" id="CHEBI:49883"/>
    </cofactor>
</comment>
<evidence type="ECO:0000256" key="1">
    <source>
        <dbReference type="ARBA" id="ARBA00001966"/>
    </source>
</evidence>
<evidence type="ECO:0008006" key="5">
    <source>
        <dbReference type="Google" id="ProtNLM"/>
    </source>
</evidence>
<dbReference type="CDD" id="cd01335">
    <property type="entry name" value="Radical_SAM"/>
    <property type="match status" value="1"/>
</dbReference>
<accession>A0A2B7Y9D4</accession>
<dbReference type="InterPro" id="IPR051196">
    <property type="entry name" value="RSAD2/Viperin_antiviral"/>
</dbReference>
<dbReference type="GO" id="GO:0051539">
    <property type="term" value="F:4 iron, 4 sulfur cluster binding"/>
    <property type="evidence" value="ECO:0007669"/>
    <property type="project" value="UniProtKB-KW"/>
</dbReference>
<dbReference type="InterPro" id="IPR013785">
    <property type="entry name" value="Aldolase_TIM"/>
</dbReference>
<dbReference type="PANTHER" id="PTHR21339:SF0">
    <property type="entry name" value="S-ADENOSYLMETHIONINE-DEPENDENT NUCLEOTIDE DEHYDRATASE RSAD2"/>
    <property type="match status" value="1"/>
</dbReference>
<dbReference type="AlphaFoldDB" id="A0A2B7Y9D4"/>
<keyword evidence="2" id="KW-0004">4Fe-4S</keyword>
<proteinExistence type="predicted"/>
<dbReference type="STRING" id="1447875.A0A2B7Y9D4"/>
<keyword evidence="2" id="KW-0408">Iron</keyword>
<evidence type="ECO:0000313" key="4">
    <source>
        <dbReference type="Proteomes" id="UP000223968"/>
    </source>
</evidence>
<dbReference type="SUPFAM" id="SSF102114">
    <property type="entry name" value="Radical SAM enzymes"/>
    <property type="match status" value="1"/>
</dbReference>
<gene>
    <name evidence="3" type="ORF">AJ79_01128</name>
</gene>
<name>A0A2B7Y9D4_9EURO</name>
<sequence length="182" mass="20976">MWFLFSHRQTSFRRTEDEAKRGLSRFAAAVMKKINFAGDEPFMYPKFLGPMIAFCKEQLRLESSNAIFSKRYGKHNDIIAVSCDSLNEQTNIEIGRGSGNQVDQMLRIADWCREFGIKFKLNTVVCNLNYMEDINAMVEKLQPFRWKCFQGLKVAGEKDSDKTLHQPCFVPEPHGEVLSYCG</sequence>
<keyword evidence="2" id="KW-0411">Iron-sulfur</keyword>
<evidence type="ECO:0000313" key="3">
    <source>
        <dbReference type="EMBL" id="PGH17528.1"/>
    </source>
</evidence>
<dbReference type="InterPro" id="IPR058240">
    <property type="entry name" value="rSAM_sf"/>
</dbReference>
<keyword evidence="4" id="KW-1185">Reference proteome</keyword>
<reference evidence="3 4" key="1">
    <citation type="submission" date="2017-10" db="EMBL/GenBank/DDBJ databases">
        <title>Comparative genomics in systemic dimorphic fungi from Ajellomycetaceae.</title>
        <authorList>
            <person name="Munoz J.F."/>
            <person name="Mcewen J.G."/>
            <person name="Clay O.K."/>
            <person name="Cuomo C.A."/>
        </authorList>
    </citation>
    <scope>NUCLEOTIDE SEQUENCE [LARGE SCALE GENOMIC DNA]</scope>
    <source>
        <strain evidence="3 4">UAMH5409</strain>
    </source>
</reference>
<comment type="caution">
    <text evidence="3">The sequence shown here is derived from an EMBL/GenBank/DDBJ whole genome shotgun (WGS) entry which is preliminary data.</text>
</comment>
<protein>
    <recommendedName>
        <fullName evidence="5">Radical SAM core domain-containing protein</fullName>
    </recommendedName>
</protein>
<organism evidence="3 4">
    <name type="scientific">Helicocarpus griseus UAMH5409</name>
    <dbReference type="NCBI Taxonomy" id="1447875"/>
    <lineage>
        <taxon>Eukaryota</taxon>
        <taxon>Fungi</taxon>
        <taxon>Dikarya</taxon>
        <taxon>Ascomycota</taxon>
        <taxon>Pezizomycotina</taxon>
        <taxon>Eurotiomycetes</taxon>
        <taxon>Eurotiomycetidae</taxon>
        <taxon>Onygenales</taxon>
        <taxon>Ajellomycetaceae</taxon>
        <taxon>Helicocarpus</taxon>
    </lineage>
</organism>
<keyword evidence="2" id="KW-0479">Metal-binding</keyword>
<dbReference type="Proteomes" id="UP000223968">
    <property type="component" value="Unassembled WGS sequence"/>
</dbReference>
<dbReference type="Gene3D" id="3.20.20.70">
    <property type="entry name" value="Aldolase class I"/>
    <property type="match status" value="1"/>
</dbReference>
<evidence type="ECO:0000256" key="2">
    <source>
        <dbReference type="ARBA" id="ARBA00022485"/>
    </source>
</evidence>
<dbReference type="EMBL" id="PDNB01000010">
    <property type="protein sequence ID" value="PGH17528.1"/>
    <property type="molecule type" value="Genomic_DNA"/>
</dbReference>
<dbReference type="PANTHER" id="PTHR21339">
    <property type="entry name" value="RADICAL S-ADENOSYL METHIONINE DOMAIN-CONTAINING PROTEIN 2"/>
    <property type="match status" value="1"/>
</dbReference>
<dbReference type="OrthoDB" id="549750at2759"/>